<feature type="transmembrane region" description="Helical" evidence="1">
    <location>
        <begin position="12"/>
        <end position="33"/>
    </location>
</feature>
<evidence type="ECO:0000256" key="1">
    <source>
        <dbReference type="SAM" id="Phobius"/>
    </source>
</evidence>
<protein>
    <submittedName>
        <fullName evidence="2">Uncharacterized protein</fullName>
    </submittedName>
</protein>
<evidence type="ECO:0000313" key="3">
    <source>
        <dbReference type="Proteomes" id="UP000582213"/>
    </source>
</evidence>
<accession>A0A7J9RRX9</accession>
<keyword evidence="1" id="KW-0812">Transmembrane</keyword>
<proteinExistence type="predicted"/>
<dbReference type="Proteomes" id="UP000582213">
    <property type="component" value="Unassembled WGS sequence"/>
</dbReference>
<gene>
    <name evidence="2" type="ORF">HNQ62_001538</name>
</gene>
<dbReference type="AlphaFoldDB" id="A0A7J9RRX9"/>
<comment type="caution">
    <text evidence="2">The sequence shown here is derived from an EMBL/GenBank/DDBJ whole genome shotgun (WGS) entry which is preliminary data.</text>
</comment>
<dbReference type="EMBL" id="JACHFY010000007">
    <property type="protein sequence ID" value="MBB5253767.1"/>
    <property type="molecule type" value="Genomic_DNA"/>
</dbReference>
<sequence length="39" mass="4285">MSQKDNEEDWSITILLVEIGVLIGIILALLKILPALAHT</sequence>
<keyword evidence="1" id="KW-1133">Transmembrane helix</keyword>
<organism evidence="2 3">
    <name type="scientific">Sulfurisphaera ohwakuensis</name>
    <dbReference type="NCBI Taxonomy" id="69656"/>
    <lineage>
        <taxon>Archaea</taxon>
        <taxon>Thermoproteota</taxon>
        <taxon>Thermoprotei</taxon>
        <taxon>Sulfolobales</taxon>
        <taxon>Sulfolobaceae</taxon>
        <taxon>Sulfurisphaera</taxon>
    </lineage>
</organism>
<reference evidence="2 3" key="1">
    <citation type="submission" date="2020-08" db="EMBL/GenBank/DDBJ databases">
        <title>Genomic Encyclopedia of Type Strains, Phase IV (KMG-IV): sequencing the most valuable type-strain genomes for metagenomic binning, comparative biology and taxonomic classification.</title>
        <authorList>
            <person name="Goeker M."/>
        </authorList>
    </citation>
    <scope>NUCLEOTIDE SEQUENCE [LARGE SCALE GENOMIC DNA]</scope>
    <source>
        <strain evidence="2 3">DSM 12421</strain>
    </source>
</reference>
<keyword evidence="1" id="KW-0472">Membrane</keyword>
<name>A0A7J9RRX9_SULOH</name>
<evidence type="ECO:0000313" key="2">
    <source>
        <dbReference type="EMBL" id="MBB5253767.1"/>
    </source>
</evidence>